<dbReference type="RefSeq" id="WP_135444112.1">
    <property type="nucleotide sequence ID" value="NZ_SRLE01000008.1"/>
</dbReference>
<dbReference type="PANTHER" id="PTHR34406:SF1">
    <property type="entry name" value="PROTEIN YCEI"/>
    <property type="match status" value="1"/>
</dbReference>
<feature type="domain" description="Lipid/polyisoprenoid-binding YceI-like" evidence="2">
    <location>
        <begin position="21"/>
        <end position="189"/>
    </location>
</feature>
<dbReference type="OrthoDB" id="9793816at2"/>
<keyword evidence="4" id="KW-1185">Reference proteome</keyword>
<dbReference type="AlphaFoldDB" id="A0A4Z0M0K1"/>
<protein>
    <submittedName>
        <fullName evidence="3">YceI family protein</fullName>
    </submittedName>
</protein>
<dbReference type="SMART" id="SM00867">
    <property type="entry name" value="YceI"/>
    <property type="match status" value="1"/>
</dbReference>
<dbReference type="SUPFAM" id="SSF101874">
    <property type="entry name" value="YceI-like"/>
    <property type="match status" value="1"/>
</dbReference>
<evidence type="ECO:0000313" key="4">
    <source>
        <dbReference type="Proteomes" id="UP000298050"/>
    </source>
</evidence>
<dbReference type="EMBL" id="SRLE01000008">
    <property type="protein sequence ID" value="TGD72957.1"/>
    <property type="molecule type" value="Genomic_DNA"/>
</dbReference>
<gene>
    <name evidence="3" type="ORF">E4634_11760</name>
</gene>
<dbReference type="Pfam" id="PF04264">
    <property type="entry name" value="YceI"/>
    <property type="match status" value="1"/>
</dbReference>
<dbReference type="Gene3D" id="2.40.128.110">
    <property type="entry name" value="Lipid/polyisoprenoid-binding, YceI-like"/>
    <property type="match status" value="1"/>
</dbReference>
<comment type="caution">
    <text evidence="3">The sequence shown here is derived from an EMBL/GenBank/DDBJ whole genome shotgun (WGS) entry which is preliminary data.</text>
</comment>
<evidence type="ECO:0000259" key="2">
    <source>
        <dbReference type="SMART" id="SM00867"/>
    </source>
</evidence>
<dbReference type="InterPro" id="IPR036761">
    <property type="entry name" value="TTHA0802/YceI-like_sf"/>
</dbReference>
<sequence>MIKRIGLGALLLSFALPALAQWELDTTHSSVYFISVKNAAVAETHHFGGLLGYVGEDGAARVTIDLNSVETAIDVRNGRMREMLFETVDFPTATVTAKIDPAILAEVAKGATITAELPVTLGLHGVEKSLDVALTVFSDGASMRVMTPYPVLIKAEDFGLAPGVEALRAVAGLNSISTAVPVSFSLSFREVE</sequence>
<keyword evidence="1" id="KW-0732">Signal</keyword>
<dbReference type="InterPro" id="IPR007372">
    <property type="entry name" value="Lipid/polyisoprenoid-bd_YceI"/>
</dbReference>
<evidence type="ECO:0000256" key="1">
    <source>
        <dbReference type="SAM" id="SignalP"/>
    </source>
</evidence>
<dbReference type="PIRSF" id="PIRSF029811">
    <property type="entry name" value="UCP029811"/>
    <property type="match status" value="1"/>
</dbReference>
<dbReference type="Proteomes" id="UP000298050">
    <property type="component" value="Unassembled WGS sequence"/>
</dbReference>
<feature type="chain" id="PRO_5021251034" evidence="1">
    <location>
        <begin position="21"/>
        <end position="192"/>
    </location>
</feature>
<organism evidence="3 4">
    <name type="scientific">Mangrovimicrobium sediminis</name>
    <dbReference type="NCBI Taxonomy" id="2562682"/>
    <lineage>
        <taxon>Bacteria</taxon>
        <taxon>Pseudomonadati</taxon>
        <taxon>Pseudomonadota</taxon>
        <taxon>Gammaproteobacteria</taxon>
        <taxon>Cellvibrionales</taxon>
        <taxon>Halieaceae</taxon>
        <taxon>Mangrovimicrobium</taxon>
    </lineage>
</organism>
<feature type="signal peptide" evidence="1">
    <location>
        <begin position="1"/>
        <end position="20"/>
    </location>
</feature>
<dbReference type="PANTHER" id="PTHR34406">
    <property type="entry name" value="PROTEIN YCEI"/>
    <property type="match status" value="1"/>
</dbReference>
<name>A0A4Z0M0K1_9GAMM</name>
<reference evidence="3 4" key="1">
    <citation type="submission" date="2019-04" db="EMBL/GenBank/DDBJ databases">
        <title>Taxonomy of novel Haliea sp. from mangrove soil of West Coast of India.</title>
        <authorList>
            <person name="Verma A."/>
            <person name="Kumar P."/>
            <person name="Krishnamurthi S."/>
        </authorList>
    </citation>
    <scope>NUCLEOTIDE SEQUENCE [LARGE SCALE GENOMIC DNA]</scope>
    <source>
        <strain evidence="3 4">SAOS-164</strain>
    </source>
</reference>
<dbReference type="InterPro" id="IPR027016">
    <property type="entry name" value="UCP029811"/>
</dbReference>
<accession>A0A4Z0M0K1</accession>
<proteinExistence type="predicted"/>
<evidence type="ECO:0000313" key="3">
    <source>
        <dbReference type="EMBL" id="TGD72957.1"/>
    </source>
</evidence>